<dbReference type="EMBL" id="JBEPSJ010000004">
    <property type="protein sequence ID" value="MET4583551.1"/>
    <property type="molecule type" value="Genomic_DNA"/>
</dbReference>
<proteinExistence type="predicted"/>
<keyword evidence="2" id="KW-1133">Transmembrane helix</keyword>
<evidence type="ECO:0000256" key="2">
    <source>
        <dbReference type="SAM" id="Phobius"/>
    </source>
</evidence>
<keyword evidence="4" id="KW-1185">Reference proteome</keyword>
<feature type="transmembrane region" description="Helical" evidence="2">
    <location>
        <begin position="309"/>
        <end position="329"/>
    </location>
</feature>
<feature type="transmembrane region" description="Helical" evidence="2">
    <location>
        <begin position="97"/>
        <end position="119"/>
    </location>
</feature>
<feature type="transmembrane region" description="Helical" evidence="2">
    <location>
        <begin position="335"/>
        <end position="356"/>
    </location>
</feature>
<gene>
    <name evidence="3" type="ORF">ABIE21_003077</name>
</gene>
<sequence length="420" mass="41318">MSAETPNPADAVRADADPTDAEPANRKRRISTVALAGIAVVVSVAWYISFVFGVGMPTGLRVGLVVVGGVAAPSLAVFAAVRLAAPALGLSHTQARALLALAILAFAAVALVGVSFSVGMDEGDAGRPKSLLASLTGPFALVAIIATAAAVTLPMFAVLRRRRLGVPAATAIAVGVGVVATPLLLVSLLSPASIVGLCVVVFVFALVRSMPRAEGPAGSADDSAVAVRAPDISAVRARVTLFAGIALATSLVVWTTGFGVSILDTGTDVAGSALGISAALAQLAVVPLLWAATLAVAARLPRSADAARVGFAAASVVVVVSVAGMVVGFSPAGDVYIATAGVLSIGVALWAGAIVWSLTAAWPTGARAGAAVVTVVAAAAVYAVLVALSGGVTLALVSGFVAFGGSRLLLRSSPATLPAS</sequence>
<feature type="transmembrane region" description="Helical" evidence="2">
    <location>
        <begin position="166"/>
        <end position="185"/>
    </location>
</feature>
<reference evidence="3 4" key="1">
    <citation type="submission" date="2024-06" db="EMBL/GenBank/DDBJ databases">
        <title>Sorghum-associated microbial communities from plants grown in Nebraska, USA.</title>
        <authorList>
            <person name="Schachtman D."/>
        </authorList>
    </citation>
    <scope>NUCLEOTIDE SEQUENCE [LARGE SCALE GENOMIC DNA]</scope>
    <source>
        <strain evidence="3 4">2857</strain>
    </source>
</reference>
<feature type="region of interest" description="Disordered" evidence="1">
    <location>
        <begin position="1"/>
        <end position="23"/>
    </location>
</feature>
<organism evidence="3 4">
    <name type="scientific">Conyzicola nivalis</name>
    <dbReference type="NCBI Taxonomy" id="1477021"/>
    <lineage>
        <taxon>Bacteria</taxon>
        <taxon>Bacillati</taxon>
        <taxon>Actinomycetota</taxon>
        <taxon>Actinomycetes</taxon>
        <taxon>Micrococcales</taxon>
        <taxon>Microbacteriaceae</taxon>
        <taxon>Conyzicola</taxon>
    </lineage>
</organism>
<feature type="transmembrane region" description="Helical" evidence="2">
    <location>
        <begin position="139"/>
        <end position="159"/>
    </location>
</feature>
<dbReference type="RefSeq" id="WP_354025719.1">
    <property type="nucleotide sequence ID" value="NZ_JBEPSJ010000004.1"/>
</dbReference>
<feature type="transmembrane region" description="Helical" evidence="2">
    <location>
        <begin position="368"/>
        <end position="385"/>
    </location>
</feature>
<feature type="transmembrane region" description="Helical" evidence="2">
    <location>
        <begin position="269"/>
        <end position="297"/>
    </location>
</feature>
<feature type="transmembrane region" description="Helical" evidence="2">
    <location>
        <begin position="33"/>
        <end position="56"/>
    </location>
</feature>
<name>A0ABV2QR44_9MICO</name>
<keyword evidence="2" id="KW-0812">Transmembrane</keyword>
<feature type="transmembrane region" description="Helical" evidence="2">
    <location>
        <begin position="241"/>
        <end position="263"/>
    </location>
</feature>
<keyword evidence="2" id="KW-0472">Membrane</keyword>
<evidence type="ECO:0000313" key="3">
    <source>
        <dbReference type="EMBL" id="MET4583551.1"/>
    </source>
</evidence>
<accession>A0ABV2QR44</accession>
<evidence type="ECO:0000256" key="1">
    <source>
        <dbReference type="SAM" id="MobiDB-lite"/>
    </source>
</evidence>
<dbReference type="Proteomes" id="UP001549257">
    <property type="component" value="Unassembled WGS sequence"/>
</dbReference>
<feature type="transmembrane region" description="Helical" evidence="2">
    <location>
        <begin position="191"/>
        <end position="207"/>
    </location>
</feature>
<protein>
    <submittedName>
        <fullName evidence="3">Uncharacterized protein</fullName>
    </submittedName>
</protein>
<evidence type="ECO:0000313" key="4">
    <source>
        <dbReference type="Proteomes" id="UP001549257"/>
    </source>
</evidence>
<feature type="transmembrane region" description="Helical" evidence="2">
    <location>
        <begin position="62"/>
        <end position="85"/>
    </location>
</feature>
<comment type="caution">
    <text evidence="3">The sequence shown here is derived from an EMBL/GenBank/DDBJ whole genome shotgun (WGS) entry which is preliminary data.</text>
</comment>